<name>A0A0L0D2J5_THETB</name>
<reference evidence="6 7" key="1">
    <citation type="submission" date="2010-05" db="EMBL/GenBank/DDBJ databases">
        <title>The Genome Sequence of Thecamonas trahens ATCC 50062.</title>
        <authorList>
            <consortium name="The Broad Institute Genome Sequencing Platform"/>
            <person name="Russ C."/>
            <person name="Cuomo C."/>
            <person name="Shea T."/>
            <person name="Young S.K."/>
            <person name="Zeng Q."/>
            <person name="Koehrsen M."/>
            <person name="Haas B."/>
            <person name="Borodovsky M."/>
            <person name="Guigo R."/>
            <person name="Alvarado L."/>
            <person name="Berlin A."/>
            <person name="Bochicchio J."/>
            <person name="Borenstein D."/>
            <person name="Chapman S."/>
            <person name="Chen Z."/>
            <person name="Freedman E."/>
            <person name="Gellesch M."/>
            <person name="Goldberg J."/>
            <person name="Griggs A."/>
            <person name="Gujja S."/>
            <person name="Heilman E."/>
            <person name="Heiman D."/>
            <person name="Hepburn T."/>
            <person name="Howarth C."/>
            <person name="Jen D."/>
            <person name="Larson L."/>
            <person name="Mehta T."/>
            <person name="Park D."/>
            <person name="Pearson M."/>
            <person name="Roberts A."/>
            <person name="Saif S."/>
            <person name="Shenoy N."/>
            <person name="Sisk P."/>
            <person name="Stolte C."/>
            <person name="Sykes S."/>
            <person name="Thomson T."/>
            <person name="Walk T."/>
            <person name="White J."/>
            <person name="Yandava C."/>
            <person name="Burger G."/>
            <person name="Gray M.W."/>
            <person name="Holland P.W.H."/>
            <person name="King N."/>
            <person name="Lang F.B.F."/>
            <person name="Roger A.J."/>
            <person name="Ruiz-Trillo I."/>
            <person name="Lander E."/>
            <person name="Nusbaum C."/>
        </authorList>
    </citation>
    <scope>NUCLEOTIDE SEQUENCE [LARGE SCALE GENOMIC DNA]</scope>
    <source>
        <strain evidence="6 7">ATCC 50062</strain>
    </source>
</reference>
<dbReference type="InterPro" id="IPR036457">
    <property type="entry name" value="PPM-type-like_dom_sf"/>
</dbReference>
<dbReference type="PROSITE" id="PS01032">
    <property type="entry name" value="PPM_1"/>
    <property type="match status" value="1"/>
</dbReference>
<feature type="domain" description="PPM-type phosphatase" evidence="5">
    <location>
        <begin position="64"/>
        <end position="310"/>
    </location>
</feature>
<dbReference type="GO" id="GO:0046872">
    <property type="term" value="F:metal ion binding"/>
    <property type="evidence" value="ECO:0007669"/>
    <property type="project" value="UniProtKB-KW"/>
</dbReference>
<evidence type="ECO:0000256" key="1">
    <source>
        <dbReference type="ARBA" id="ARBA00022723"/>
    </source>
</evidence>
<dbReference type="Proteomes" id="UP000054408">
    <property type="component" value="Unassembled WGS sequence"/>
</dbReference>
<dbReference type="OMA" id="MSCSNPF"/>
<comment type="similarity">
    <text evidence="4">Belongs to the PP2C family.</text>
</comment>
<dbReference type="InterPro" id="IPR001932">
    <property type="entry name" value="PPM-type_phosphatase-like_dom"/>
</dbReference>
<evidence type="ECO:0000256" key="4">
    <source>
        <dbReference type="RuleBase" id="RU003465"/>
    </source>
</evidence>
<dbReference type="RefSeq" id="XP_013760323.1">
    <property type="nucleotide sequence ID" value="XM_013904869.1"/>
</dbReference>
<keyword evidence="2 4" id="KW-0378">Hydrolase</keyword>
<protein>
    <submittedName>
        <fullName evidence="6">Protein phosphatase 2c</fullName>
    </submittedName>
</protein>
<evidence type="ECO:0000313" key="7">
    <source>
        <dbReference type="Proteomes" id="UP000054408"/>
    </source>
</evidence>
<evidence type="ECO:0000256" key="3">
    <source>
        <dbReference type="ARBA" id="ARBA00022912"/>
    </source>
</evidence>
<dbReference type="eggNOG" id="KOG0698">
    <property type="taxonomic scope" value="Eukaryota"/>
</dbReference>
<gene>
    <name evidence="6" type="ORF">AMSG_02979</name>
</gene>
<proteinExistence type="inferred from homology"/>
<keyword evidence="7" id="KW-1185">Reference proteome</keyword>
<dbReference type="CDD" id="cd00143">
    <property type="entry name" value="PP2Cc"/>
    <property type="match status" value="1"/>
</dbReference>
<dbReference type="Pfam" id="PF00481">
    <property type="entry name" value="PP2C"/>
    <property type="match status" value="1"/>
</dbReference>
<dbReference type="SMART" id="SM00332">
    <property type="entry name" value="PP2Cc"/>
    <property type="match status" value="1"/>
</dbReference>
<dbReference type="EMBL" id="GL349443">
    <property type="protein sequence ID" value="KNC46544.1"/>
    <property type="molecule type" value="Genomic_DNA"/>
</dbReference>
<keyword evidence="1" id="KW-0479">Metal-binding</keyword>
<dbReference type="PANTHER" id="PTHR47992">
    <property type="entry name" value="PROTEIN PHOSPHATASE"/>
    <property type="match status" value="1"/>
</dbReference>
<evidence type="ECO:0000259" key="5">
    <source>
        <dbReference type="PROSITE" id="PS51746"/>
    </source>
</evidence>
<dbReference type="InterPro" id="IPR000222">
    <property type="entry name" value="PP2C_BS"/>
</dbReference>
<evidence type="ECO:0000313" key="6">
    <source>
        <dbReference type="EMBL" id="KNC46544.1"/>
    </source>
</evidence>
<dbReference type="InterPro" id="IPR015655">
    <property type="entry name" value="PP2C"/>
</dbReference>
<dbReference type="STRING" id="461836.A0A0L0D2J5"/>
<dbReference type="SUPFAM" id="SSF81606">
    <property type="entry name" value="PP2C-like"/>
    <property type="match status" value="1"/>
</dbReference>
<sequence length="314" mass="33009">MSCLSIAACGGNKNRPNLDEFSDIGLSDDDLLESDSPYLVLLSKFAVKPFFGVPNDSPAVRSAAFGCADDANTAFRSEMQDVTVVEPSFGPDGSRSLVAVFDGHGGADGSKLASDFVVQAVGNEIGRRDPREIFEDAFTASDMVFEGDSVMFQGTTALVVVLERLGDVKLLHLANVGDSRALLASTTSDPMIIHPLHTPDNAVEVERITTSGGFVARGKVNGMVSVTRSLGNLPMKEIVLSDPFVTTITLTGTETWLVLACDGVYDVMSPESVVAACSRAASAQQAAEAVVKEAIDLGSTDNVSVITVKLNAEV</sequence>
<evidence type="ECO:0000256" key="2">
    <source>
        <dbReference type="ARBA" id="ARBA00022801"/>
    </source>
</evidence>
<dbReference type="AlphaFoldDB" id="A0A0L0D2J5"/>
<dbReference type="PROSITE" id="PS51746">
    <property type="entry name" value="PPM_2"/>
    <property type="match status" value="1"/>
</dbReference>
<dbReference type="OrthoDB" id="10264738at2759"/>
<dbReference type="GeneID" id="25562622"/>
<keyword evidence="3 4" id="KW-0904">Protein phosphatase</keyword>
<organism evidence="6 7">
    <name type="scientific">Thecamonas trahens ATCC 50062</name>
    <dbReference type="NCBI Taxonomy" id="461836"/>
    <lineage>
        <taxon>Eukaryota</taxon>
        <taxon>Apusozoa</taxon>
        <taxon>Apusomonadida</taxon>
        <taxon>Apusomonadidae</taxon>
        <taxon>Thecamonas</taxon>
    </lineage>
</organism>
<accession>A0A0L0D2J5</accession>
<dbReference type="GO" id="GO:0004722">
    <property type="term" value="F:protein serine/threonine phosphatase activity"/>
    <property type="evidence" value="ECO:0007669"/>
    <property type="project" value="InterPro"/>
</dbReference>
<dbReference type="Gene3D" id="3.60.40.10">
    <property type="entry name" value="PPM-type phosphatase domain"/>
    <property type="match status" value="1"/>
</dbReference>